<organism evidence="2 3">
    <name type="scientific">Kingdonia uniflora</name>
    <dbReference type="NCBI Taxonomy" id="39325"/>
    <lineage>
        <taxon>Eukaryota</taxon>
        <taxon>Viridiplantae</taxon>
        <taxon>Streptophyta</taxon>
        <taxon>Embryophyta</taxon>
        <taxon>Tracheophyta</taxon>
        <taxon>Spermatophyta</taxon>
        <taxon>Magnoliopsida</taxon>
        <taxon>Ranunculales</taxon>
        <taxon>Circaeasteraceae</taxon>
        <taxon>Kingdonia</taxon>
    </lineage>
</organism>
<dbReference type="GO" id="GO:0016567">
    <property type="term" value="P:protein ubiquitination"/>
    <property type="evidence" value="ECO:0007669"/>
    <property type="project" value="TreeGrafter"/>
</dbReference>
<dbReference type="PANTHER" id="PTHR24007">
    <property type="entry name" value="BRCA1-ASSOCIATED PROTEIN"/>
    <property type="match status" value="1"/>
</dbReference>
<evidence type="ECO:0000256" key="1">
    <source>
        <dbReference type="SAM" id="MobiDB-lite"/>
    </source>
</evidence>
<dbReference type="Proteomes" id="UP000541444">
    <property type="component" value="Unassembled WGS sequence"/>
</dbReference>
<dbReference type="PANTHER" id="PTHR24007:SF7">
    <property type="entry name" value="BRCA1-ASSOCIATED PROTEIN"/>
    <property type="match status" value="1"/>
</dbReference>
<accession>A0A7J7MTY9</accession>
<feature type="compositionally biased region" description="Acidic residues" evidence="1">
    <location>
        <begin position="251"/>
        <end position="260"/>
    </location>
</feature>
<protein>
    <submittedName>
        <fullName evidence="2">Uncharacterized protein</fullName>
    </submittedName>
</protein>
<dbReference type="OrthoDB" id="273556at2759"/>
<dbReference type="GO" id="GO:0005737">
    <property type="term" value="C:cytoplasm"/>
    <property type="evidence" value="ECO:0007669"/>
    <property type="project" value="TreeGrafter"/>
</dbReference>
<sequence>METQRVWDFAGDNYEHGLIQSKADGKLIELNSHCIHTDGNYGSCECFGDAILNEYNELLTSQPDKQQTIYENLMKNEDIWKSKILEDGERFCLFKDKKVLRLKDGKIYKLETQRFIDAEKAKGQRLREKTCEAVRSSSGTVTKRCDEQSRLLPTIGKGEIAVLIERAKQAKERDTKAARLQVVNKGDCRRWWDVIGGRKYRVGSCSTDQGGVEQFRVAPRVVEISDEEATEKDVDHEPQTSYQEGSRAGEEDVEEGEEAC</sequence>
<proteinExistence type="predicted"/>
<keyword evidence="3" id="KW-1185">Reference proteome</keyword>
<feature type="region of interest" description="Disordered" evidence="1">
    <location>
        <begin position="223"/>
        <end position="260"/>
    </location>
</feature>
<dbReference type="GO" id="GO:0061630">
    <property type="term" value="F:ubiquitin protein ligase activity"/>
    <property type="evidence" value="ECO:0007669"/>
    <property type="project" value="TreeGrafter"/>
</dbReference>
<dbReference type="GO" id="GO:0007265">
    <property type="term" value="P:Ras protein signal transduction"/>
    <property type="evidence" value="ECO:0007669"/>
    <property type="project" value="TreeGrafter"/>
</dbReference>
<name>A0A7J7MTY9_9MAGN</name>
<dbReference type="AlphaFoldDB" id="A0A7J7MTY9"/>
<comment type="caution">
    <text evidence="2">The sequence shown here is derived from an EMBL/GenBank/DDBJ whole genome shotgun (WGS) entry which is preliminary data.</text>
</comment>
<reference evidence="2 3" key="1">
    <citation type="journal article" date="2020" name="IScience">
        <title>Genome Sequencing of the Endangered Kingdonia uniflora (Circaeasteraceae, Ranunculales) Reveals Potential Mechanisms of Evolutionary Specialization.</title>
        <authorList>
            <person name="Sun Y."/>
            <person name="Deng T."/>
            <person name="Zhang A."/>
            <person name="Moore M.J."/>
            <person name="Landis J.B."/>
            <person name="Lin N."/>
            <person name="Zhang H."/>
            <person name="Zhang X."/>
            <person name="Huang J."/>
            <person name="Zhang X."/>
            <person name="Sun H."/>
            <person name="Wang H."/>
        </authorList>
    </citation>
    <scope>NUCLEOTIDE SEQUENCE [LARGE SCALE GENOMIC DNA]</scope>
    <source>
        <strain evidence="2">TB1705</strain>
        <tissue evidence="2">Leaf</tissue>
    </source>
</reference>
<evidence type="ECO:0000313" key="3">
    <source>
        <dbReference type="Proteomes" id="UP000541444"/>
    </source>
</evidence>
<dbReference type="EMBL" id="JACGCM010001226">
    <property type="protein sequence ID" value="KAF6158389.1"/>
    <property type="molecule type" value="Genomic_DNA"/>
</dbReference>
<gene>
    <name evidence="2" type="ORF">GIB67_022469</name>
</gene>
<evidence type="ECO:0000313" key="2">
    <source>
        <dbReference type="EMBL" id="KAF6158389.1"/>
    </source>
</evidence>